<reference evidence="2 3" key="1">
    <citation type="submission" date="2019-02" db="EMBL/GenBank/DDBJ databases">
        <title>Draft genome sequences of novel Actinobacteria.</title>
        <authorList>
            <person name="Sahin N."/>
            <person name="Ay H."/>
            <person name="Saygin H."/>
        </authorList>
    </citation>
    <scope>NUCLEOTIDE SEQUENCE [LARGE SCALE GENOMIC DNA]</scope>
    <source>
        <strain evidence="2 3">8K307</strain>
    </source>
</reference>
<dbReference type="InterPro" id="IPR036907">
    <property type="entry name" value="5'-Nucleotdase_C_sf"/>
</dbReference>
<dbReference type="InterPro" id="IPR008334">
    <property type="entry name" value="5'-Nucleotdase_C"/>
</dbReference>
<dbReference type="Gene3D" id="3.90.780.10">
    <property type="entry name" value="5'-Nucleotidase, C-terminal domain"/>
    <property type="match status" value="1"/>
</dbReference>
<dbReference type="InterPro" id="IPR002591">
    <property type="entry name" value="Phosphodiest/P_Trfase"/>
</dbReference>
<dbReference type="PANTHER" id="PTHR11575">
    <property type="entry name" value="5'-NUCLEOTIDASE-RELATED"/>
    <property type="match status" value="1"/>
</dbReference>
<organism evidence="2 3">
    <name type="scientific">Jiangella aurantiaca</name>
    <dbReference type="NCBI Taxonomy" id="2530373"/>
    <lineage>
        <taxon>Bacteria</taxon>
        <taxon>Bacillati</taxon>
        <taxon>Actinomycetota</taxon>
        <taxon>Actinomycetes</taxon>
        <taxon>Jiangellales</taxon>
        <taxon>Jiangellaceae</taxon>
        <taxon>Jiangella</taxon>
    </lineage>
</organism>
<dbReference type="GO" id="GO:0030288">
    <property type="term" value="C:outer membrane-bounded periplasmic space"/>
    <property type="evidence" value="ECO:0007669"/>
    <property type="project" value="TreeGrafter"/>
</dbReference>
<dbReference type="Gene3D" id="3.60.21.10">
    <property type="match status" value="1"/>
</dbReference>
<dbReference type="AlphaFoldDB" id="A0A4R5A4I4"/>
<dbReference type="SUPFAM" id="SSF55816">
    <property type="entry name" value="5'-nucleotidase (syn. UDP-sugar hydrolase), C-terminal domain"/>
    <property type="match status" value="1"/>
</dbReference>
<protein>
    <recommendedName>
        <fullName evidence="1">5'-Nucleotidase C-terminal domain-containing protein</fullName>
    </recommendedName>
</protein>
<dbReference type="Gene3D" id="3.40.720.10">
    <property type="entry name" value="Alkaline Phosphatase, subunit A"/>
    <property type="match status" value="2"/>
</dbReference>
<dbReference type="PANTHER" id="PTHR11575:SF24">
    <property type="entry name" value="5'-NUCLEOTIDASE"/>
    <property type="match status" value="1"/>
</dbReference>
<evidence type="ECO:0000259" key="1">
    <source>
        <dbReference type="Pfam" id="PF02872"/>
    </source>
</evidence>
<dbReference type="OrthoDB" id="1016457at2"/>
<dbReference type="SUPFAM" id="SSF53649">
    <property type="entry name" value="Alkaline phosphatase-like"/>
    <property type="match status" value="1"/>
</dbReference>
<dbReference type="EMBL" id="SMLB01000034">
    <property type="protein sequence ID" value="TDD66898.1"/>
    <property type="molecule type" value="Genomic_DNA"/>
</dbReference>
<dbReference type="Proteomes" id="UP000295217">
    <property type="component" value="Unassembled WGS sequence"/>
</dbReference>
<proteinExistence type="predicted"/>
<dbReference type="GO" id="GO:0008768">
    <property type="term" value="F:UDP-sugar diphosphatase activity"/>
    <property type="evidence" value="ECO:0007669"/>
    <property type="project" value="TreeGrafter"/>
</dbReference>
<dbReference type="GO" id="GO:0009166">
    <property type="term" value="P:nucleotide catabolic process"/>
    <property type="evidence" value="ECO:0007669"/>
    <property type="project" value="InterPro"/>
</dbReference>
<name>A0A4R5A4I4_9ACTN</name>
<dbReference type="Pfam" id="PF01663">
    <property type="entry name" value="Phosphodiest"/>
    <property type="match status" value="2"/>
</dbReference>
<dbReference type="InterPro" id="IPR029052">
    <property type="entry name" value="Metallo-depent_PP-like"/>
</dbReference>
<dbReference type="PRINTS" id="PR01607">
    <property type="entry name" value="APYRASEFAMLY"/>
</dbReference>
<gene>
    <name evidence="2" type="ORF">E1262_20705</name>
</gene>
<dbReference type="InterPro" id="IPR006179">
    <property type="entry name" value="5_nucleotidase/apyrase"/>
</dbReference>
<evidence type="ECO:0000313" key="3">
    <source>
        <dbReference type="Proteomes" id="UP000295217"/>
    </source>
</evidence>
<dbReference type="GO" id="GO:0008253">
    <property type="term" value="F:5'-nucleotidase activity"/>
    <property type="evidence" value="ECO:0007669"/>
    <property type="project" value="TreeGrafter"/>
</dbReference>
<keyword evidence="3" id="KW-1185">Reference proteome</keyword>
<dbReference type="InterPro" id="IPR017850">
    <property type="entry name" value="Alkaline_phosphatase_core_sf"/>
</dbReference>
<dbReference type="SUPFAM" id="SSF56300">
    <property type="entry name" value="Metallo-dependent phosphatases"/>
    <property type="match status" value="1"/>
</dbReference>
<comment type="caution">
    <text evidence="2">The sequence shown here is derived from an EMBL/GenBank/DDBJ whole genome shotgun (WGS) entry which is preliminary data.</text>
</comment>
<evidence type="ECO:0000313" key="2">
    <source>
        <dbReference type="EMBL" id="TDD66898.1"/>
    </source>
</evidence>
<dbReference type="Pfam" id="PF02872">
    <property type="entry name" value="5_nucleotid_C"/>
    <property type="match status" value="1"/>
</dbReference>
<feature type="domain" description="5'-Nucleotidase C-terminal" evidence="1">
    <location>
        <begin position="984"/>
        <end position="1148"/>
    </location>
</feature>
<sequence length="1194" mass="126844">MRPDLVDRYARQGALPTMAQLMDDGVTGRNGLLQGFPPNTGVGWATLATGTWPGEHGSTNNTFHRTGEGNFNNSTSFAATGVLQADHIAQAAERAGKTVVSVEWVAARSLTPALQGPVVDFRSFFSRRGIVLNYDLPGQPAGANAFGVDYQRVGLEPATGWTNVPASFSPAQQQQFTLTTTFAAANPTRVVDLYIYDSTDDGQQNYDHVLLVPAEAGRNGAAATADLAQGDWADVKVSLIGPRAGQTAGYYVKAIDIAPDLSQFRLYFTSVARVNATYNALGPAGSAAFEETLASQFPTSTAADFAPLEAGIVDEDTYVEQGLMWKDAHWAYLEHIFTTLDVDPDLLLLGTPVTDEFSHQFMGLVTRDDIDGNPNPFFDDVTDDDVPDGRVAVREGYIRAAYEEADATLGLGRALMGGGDVTTFVTSDHGFAPQWFAVNVSAKLVELGLQGAEQTGNCRKAASGATLAKECHAGGTSQIYLNLAGRDPAAGNEPQVPAAQYDAVRQRIVEAFEGLDDPNLPGRQQVVDEVFLKEELRDVAGTDALHPNRSGDVVVVFRPPYQTDAATPGELIAPSQFFGQHGYLPDLVKLNRNVNLHGTFIAAGAGIVEARKPIRDVRAIDVAPTLAFLLDIPGPQNARGRILYDIVEGGDRLSELTLLDISDYHGQLTPLAEAADTLSGGGAANPSFGIGGAAFLKPWFDVYRHEARDGHLTLTAGDAVGATPPISSFFGDKPTIELMNLMGFDLDGLGNHNFDRGEQYLRQELIPLADFDYLSANIVDDAGRTPDEWQPSTVVRVGGLRVGVVGFSNEDIPELTKPGSLGPFHVEPRVPSVQAEIDRLRATEKNLAAIVVMGHDGATSGTLTNPSGPIIDLADAIEGADVVVGDHTNFQVISPRPNGSLVVENLSRGVRFTRVRVVMDEVRGDLVYTTADFHKPWTIGVTPDRRIQAEIDELNAQLAPILGTVIAESDVFVPRSDSCGRVDGRLCESLVGNVVTDAMRATYGTDVAITNSGGLRADLTCPTADNPSDFCPPYTPPPYPITRGQVLGVLPFGNVVVTLTVTGAELKAMLENGVSAMPAANGRFPQVSGMCVTYDVSAPVGSRVTSVVRQAADGSCTGAPVDLTASATYTLAENDFMATGGDGYPNFAARATTREIMDQVVADHLAATTPISPDIQGRIVCTTSGATACPVVTP</sequence>
<accession>A0A4R5A4I4</accession>